<keyword evidence="2" id="KW-1185">Reference proteome</keyword>
<dbReference type="Pfam" id="PF05331">
    <property type="entry name" value="DUF742"/>
    <property type="match status" value="1"/>
</dbReference>
<proteinExistence type="predicted"/>
<dbReference type="Proteomes" id="UP000462055">
    <property type="component" value="Unassembled WGS sequence"/>
</dbReference>
<organism evidence="1 2">
    <name type="scientific">Actinomadura physcomitrii</name>
    <dbReference type="NCBI Taxonomy" id="2650748"/>
    <lineage>
        <taxon>Bacteria</taxon>
        <taxon>Bacillati</taxon>
        <taxon>Actinomycetota</taxon>
        <taxon>Actinomycetes</taxon>
        <taxon>Streptosporangiales</taxon>
        <taxon>Thermomonosporaceae</taxon>
        <taxon>Actinomadura</taxon>
    </lineage>
</organism>
<dbReference type="PANTHER" id="PTHR36221:SF1">
    <property type="entry name" value="DUF742 DOMAIN-CONTAINING PROTEIN"/>
    <property type="match status" value="1"/>
</dbReference>
<sequence>MAGREDRVWVDDAAGPLVRAYTVNGGRTRPKVELDLLTMLVSTGRAGSALELEHVQVLELCRRPISVAELAARMRLPVVVMKVLLADLVDCGAIAPQAPSPRAPAHDRALLERLLDGLQRI</sequence>
<comment type="caution">
    <text evidence="1">The sequence shown here is derived from an EMBL/GenBank/DDBJ whole genome shotgun (WGS) entry which is preliminary data.</text>
</comment>
<dbReference type="EMBL" id="WBMS02000062">
    <property type="protein sequence ID" value="MWA07053.1"/>
    <property type="molecule type" value="Genomic_DNA"/>
</dbReference>
<protein>
    <submittedName>
        <fullName evidence="1">DUF742 domain-containing protein</fullName>
    </submittedName>
</protein>
<gene>
    <name evidence="1" type="ORF">F8568_043290</name>
</gene>
<accession>A0A6I4MMZ5</accession>
<dbReference type="InterPro" id="IPR007995">
    <property type="entry name" value="DUF742"/>
</dbReference>
<evidence type="ECO:0000313" key="2">
    <source>
        <dbReference type="Proteomes" id="UP000462055"/>
    </source>
</evidence>
<name>A0A6I4MMZ5_9ACTN</name>
<dbReference type="PANTHER" id="PTHR36221">
    <property type="entry name" value="DUF742 DOMAIN-CONTAINING PROTEIN"/>
    <property type="match status" value="1"/>
</dbReference>
<evidence type="ECO:0000313" key="1">
    <source>
        <dbReference type="EMBL" id="MWA07053.1"/>
    </source>
</evidence>
<dbReference type="AlphaFoldDB" id="A0A6I4MMZ5"/>
<reference evidence="1" key="1">
    <citation type="submission" date="2019-12" db="EMBL/GenBank/DDBJ databases">
        <title>Actinomadura physcomitrii sp. nov., a novel actinomycete isolated from moss [Physcomitrium sphaericum (Ludw) Fuernr].</title>
        <authorList>
            <person name="Zhuang X."/>
        </authorList>
    </citation>
    <scope>NUCLEOTIDE SEQUENCE [LARGE SCALE GENOMIC DNA]</scope>
    <source>
        <strain evidence="1">LD22</strain>
    </source>
</reference>